<dbReference type="OrthoDB" id="565904at2759"/>
<sequence length="137" mass="15162">MASIPQPFQSLCERDTQAEYAHLDDSTISVTNSCTTAQGMVSRLQGKAVVTDPESLAQFSVNFFAEPQPSDTPNYVVTYLDEDYSLAVVGNPDRSAGWVLSRTKTLSARQWEDAKSVLADRGYEFSHFQLTPHTVSH</sequence>
<gene>
    <name evidence="4" type="ORF">DR999_PMT23160</name>
</gene>
<dbReference type="InterPro" id="IPR047202">
    <property type="entry name" value="Lipocalin_Blc-like_dom"/>
</dbReference>
<dbReference type="GO" id="GO:0006950">
    <property type="term" value="P:response to stress"/>
    <property type="evidence" value="ECO:0007669"/>
    <property type="project" value="UniProtKB-ARBA"/>
</dbReference>
<reference evidence="4 5" key="1">
    <citation type="submission" date="2019-04" db="EMBL/GenBank/DDBJ databases">
        <title>Draft genome of the big-headed turtle Platysternon megacephalum.</title>
        <authorList>
            <person name="Gong S."/>
        </authorList>
    </citation>
    <scope>NUCLEOTIDE SEQUENCE [LARGE SCALE GENOMIC DNA]</scope>
    <source>
        <strain evidence="4">DO16091913</strain>
        <tissue evidence="4">Muscle</tissue>
    </source>
</reference>
<dbReference type="InterPro" id="IPR012674">
    <property type="entry name" value="Calycin"/>
</dbReference>
<dbReference type="PANTHER" id="PTHR10612">
    <property type="entry name" value="APOLIPOPROTEIN D"/>
    <property type="match status" value="1"/>
</dbReference>
<dbReference type="SUPFAM" id="SSF50814">
    <property type="entry name" value="Lipocalins"/>
    <property type="match status" value="1"/>
</dbReference>
<evidence type="ECO:0000313" key="4">
    <source>
        <dbReference type="EMBL" id="TFJ95325.1"/>
    </source>
</evidence>
<dbReference type="CDD" id="cd19438">
    <property type="entry name" value="lipocalin_Blc-like"/>
    <property type="match status" value="1"/>
</dbReference>
<dbReference type="EMBL" id="QXTE01009231">
    <property type="protein sequence ID" value="TFJ95325.1"/>
    <property type="molecule type" value="Genomic_DNA"/>
</dbReference>
<dbReference type="PIRSF" id="PIRSF036893">
    <property type="entry name" value="Lipocalin_ApoD"/>
    <property type="match status" value="1"/>
</dbReference>
<evidence type="ECO:0000313" key="5">
    <source>
        <dbReference type="Proteomes" id="UP000297703"/>
    </source>
</evidence>
<reference evidence="4 5" key="2">
    <citation type="submission" date="2019-04" db="EMBL/GenBank/DDBJ databases">
        <title>The genome sequence of big-headed turtle.</title>
        <authorList>
            <person name="Gong S."/>
        </authorList>
    </citation>
    <scope>NUCLEOTIDE SEQUENCE [LARGE SCALE GENOMIC DNA]</scope>
    <source>
        <strain evidence="4">DO16091913</strain>
        <tissue evidence="4">Muscle</tissue>
    </source>
</reference>
<dbReference type="Proteomes" id="UP000297703">
    <property type="component" value="Unassembled WGS sequence"/>
</dbReference>
<accession>A0A4D9DCG7</accession>
<comment type="caution">
    <text evidence="4">The sequence shown here is derived from an EMBL/GenBank/DDBJ whole genome shotgun (WGS) entry which is preliminary data.</text>
</comment>
<protein>
    <submittedName>
        <fullName evidence="4">Cobalamin biosynthesis protein CobW</fullName>
    </submittedName>
</protein>
<keyword evidence="5" id="KW-1185">Reference proteome</keyword>
<comment type="similarity">
    <text evidence="1 2">Belongs to the calycin superfamily. Lipocalin family.</text>
</comment>
<dbReference type="PANTHER" id="PTHR10612:SF34">
    <property type="entry name" value="APOLIPOPROTEIN D"/>
    <property type="match status" value="1"/>
</dbReference>
<organism evidence="4 5">
    <name type="scientific">Platysternon megacephalum</name>
    <name type="common">big-headed turtle</name>
    <dbReference type="NCBI Taxonomy" id="55544"/>
    <lineage>
        <taxon>Eukaryota</taxon>
        <taxon>Metazoa</taxon>
        <taxon>Chordata</taxon>
        <taxon>Craniata</taxon>
        <taxon>Vertebrata</taxon>
        <taxon>Euteleostomi</taxon>
        <taxon>Archelosauria</taxon>
        <taxon>Testudinata</taxon>
        <taxon>Testudines</taxon>
        <taxon>Cryptodira</taxon>
        <taxon>Durocryptodira</taxon>
        <taxon>Testudinoidea</taxon>
        <taxon>Platysternidae</taxon>
        <taxon>Platysternon</taxon>
    </lineage>
</organism>
<proteinExistence type="inferred from homology"/>
<dbReference type="Gene3D" id="2.40.128.20">
    <property type="match status" value="1"/>
</dbReference>
<dbReference type="InterPro" id="IPR022271">
    <property type="entry name" value="Lipocalin_ApoD"/>
</dbReference>
<feature type="domain" description="Lipocalin/cytosolic fatty-acid binding" evidence="3">
    <location>
        <begin position="2"/>
        <end position="132"/>
    </location>
</feature>
<dbReference type="AlphaFoldDB" id="A0A4D9DCG7"/>
<dbReference type="STRING" id="55544.A0A4D9DCG7"/>
<evidence type="ECO:0000259" key="3">
    <source>
        <dbReference type="Pfam" id="PF08212"/>
    </source>
</evidence>
<name>A0A4D9DCG7_9SAUR</name>
<evidence type="ECO:0000256" key="2">
    <source>
        <dbReference type="PIRNR" id="PIRNR036893"/>
    </source>
</evidence>
<evidence type="ECO:0000256" key="1">
    <source>
        <dbReference type="ARBA" id="ARBA00006889"/>
    </source>
</evidence>
<dbReference type="InterPro" id="IPR000566">
    <property type="entry name" value="Lipocln_cytosolic_FA-bd_dom"/>
</dbReference>
<dbReference type="Pfam" id="PF08212">
    <property type="entry name" value="Lipocalin_2"/>
    <property type="match status" value="1"/>
</dbReference>